<protein>
    <submittedName>
        <fullName evidence="2">Uncharacterized protein</fullName>
    </submittedName>
</protein>
<sequence length="40" mass="4418">MTERIAVRPRSRRRWPVSIDRIANPAAGGPSRATEGRTDG</sequence>
<dbReference type="Proteomes" id="UP001596274">
    <property type="component" value="Unassembled WGS sequence"/>
</dbReference>
<reference evidence="2 3" key="1">
    <citation type="journal article" date="2019" name="Int. J. Syst. Evol. Microbiol.">
        <title>The Global Catalogue of Microorganisms (GCM) 10K type strain sequencing project: providing services to taxonomists for standard genome sequencing and annotation.</title>
        <authorList>
            <consortium name="The Broad Institute Genomics Platform"/>
            <consortium name="The Broad Institute Genome Sequencing Center for Infectious Disease"/>
            <person name="Wu L."/>
            <person name="Ma J."/>
        </authorList>
    </citation>
    <scope>NUCLEOTIDE SEQUENCE [LARGE SCALE GENOMIC DNA]</scope>
    <source>
        <strain evidence="2 3">PJ61</strain>
    </source>
</reference>
<dbReference type="EMBL" id="JBHSWT010000516">
    <property type="protein sequence ID" value="MFC6771795.1"/>
    <property type="molecule type" value="Genomic_DNA"/>
</dbReference>
<gene>
    <name evidence="2" type="ORF">ACFQDD_09750</name>
</gene>
<organism evidence="2 3">
    <name type="scientific">Halorubrum pallidum</name>
    <dbReference type="NCBI Taxonomy" id="1526114"/>
    <lineage>
        <taxon>Archaea</taxon>
        <taxon>Methanobacteriati</taxon>
        <taxon>Methanobacteriota</taxon>
        <taxon>Stenosarchaea group</taxon>
        <taxon>Halobacteria</taxon>
        <taxon>Halobacteriales</taxon>
        <taxon>Haloferacaceae</taxon>
        <taxon>Halorubrum</taxon>
    </lineage>
</organism>
<keyword evidence="3" id="KW-1185">Reference proteome</keyword>
<name>A0ABD5T2S5_9EURY</name>
<feature type="region of interest" description="Disordered" evidence="1">
    <location>
        <begin position="18"/>
        <end position="40"/>
    </location>
</feature>
<comment type="caution">
    <text evidence="2">The sequence shown here is derived from an EMBL/GenBank/DDBJ whole genome shotgun (WGS) entry which is preliminary data.</text>
</comment>
<evidence type="ECO:0000313" key="2">
    <source>
        <dbReference type="EMBL" id="MFC6771795.1"/>
    </source>
</evidence>
<dbReference type="AlphaFoldDB" id="A0ABD5T2S5"/>
<evidence type="ECO:0000313" key="3">
    <source>
        <dbReference type="Proteomes" id="UP001596274"/>
    </source>
</evidence>
<proteinExistence type="predicted"/>
<evidence type="ECO:0000256" key="1">
    <source>
        <dbReference type="SAM" id="MobiDB-lite"/>
    </source>
</evidence>
<accession>A0ABD5T2S5</accession>